<keyword evidence="4" id="KW-1185">Reference proteome</keyword>
<dbReference type="AlphaFoldDB" id="A0AA88WLK0"/>
<organism evidence="3 4">
    <name type="scientific">Escallonia herrerae</name>
    <dbReference type="NCBI Taxonomy" id="1293975"/>
    <lineage>
        <taxon>Eukaryota</taxon>
        <taxon>Viridiplantae</taxon>
        <taxon>Streptophyta</taxon>
        <taxon>Embryophyta</taxon>
        <taxon>Tracheophyta</taxon>
        <taxon>Spermatophyta</taxon>
        <taxon>Magnoliopsida</taxon>
        <taxon>eudicotyledons</taxon>
        <taxon>Gunneridae</taxon>
        <taxon>Pentapetalae</taxon>
        <taxon>asterids</taxon>
        <taxon>campanulids</taxon>
        <taxon>Escalloniales</taxon>
        <taxon>Escalloniaceae</taxon>
        <taxon>Escallonia</taxon>
    </lineage>
</organism>
<dbReference type="InterPro" id="IPR036380">
    <property type="entry name" value="Isochorismatase-like_sf"/>
</dbReference>
<dbReference type="SUPFAM" id="SSF52499">
    <property type="entry name" value="Isochorismatase-like hydrolases"/>
    <property type="match status" value="1"/>
</dbReference>
<sequence length="142" mass="16598">MLGEWWNDNLIIDGTPKAELMPEMRRRETETMVEKNTYSAFKGTRLEERLAEMGCTYLFNRFMRTERTNSWTVSNTSVKTRHSVICPSTRLFAVKWSTGNFPGAGRRAFYRLKDIENGNKIYLQNSLSVRFIRIPMCLNNDA</sequence>
<dbReference type="Gene3D" id="3.40.50.850">
    <property type="entry name" value="Isochorismatase-like"/>
    <property type="match status" value="1"/>
</dbReference>
<dbReference type="EMBL" id="JAVXUP010000441">
    <property type="protein sequence ID" value="KAK3027805.1"/>
    <property type="molecule type" value="Genomic_DNA"/>
</dbReference>
<accession>A0AA88WLK0</accession>
<evidence type="ECO:0000259" key="2">
    <source>
        <dbReference type="Pfam" id="PF00857"/>
    </source>
</evidence>
<evidence type="ECO:0000256" key="1">
    <source>
        <dbReference type="ARBA" id="ARBA00006336"/>
    </source>
</evidence>
<evidence type="ECO:0000313" key="3">
    <source>
        <dbReference type="EMBL" id="KAK3027805.1"/>
    </source>
</evidence>
<reference evidence="3" key="1">
    <citation type="submission" date="2022-12" db="EMBL/GenBank/DDBJ databases">
        <title>Draft genome assemblies for two species of Escallonia (Escalloniales).</title>
        <authorList>
            <person name="Chanderbali A."/>
            <person name="Dervinis C."/>
            <person name="Anghel I."/>
            <person name="Soltis D."/>
            <person name="Soltis P."/>
            <person name="Zapata F."/>
        </authorList>
    </citation>
    <scope>NUCLEOTIDE SEQUENCE</scope>
    <source>
        <strain evidence="3">UCBG64.0493</strain>
        <tissue evidence="3">Leaf</tissue>
    </source>
</reference>
<evidence type="ECO:0000313" key="4">
    <source>
        <dbReference type="Proteomes" id="UP001188597"/>
    </source>
</evidence>
<gene>
    <name evidence="3" type="ORF">RJ639_041973</name>
</gene>
<dbReference type="Proteomes" id="UP001188597">
    <property type="component" value="Unassembled WGS sequence"/>
</dbReference>
<dbReference type="Pfam" id="PF00857">
    <property type="entry name" value="Isochorismatase"/>
    <property type="match status" value="1"/>
</dbReference>
<name>A0AA88WLK0_9ASTE</name>
<protein>
    <recommendedName>
        <fullName evidence="2">Isochorismatase-like domain-containing protein</fullName>
    </recommendedName>
</protein>
<proteinExistence type="inferred from homology"/>
<feature type="domain" description="Isochorismatase-like" evidence="2">
    <location>
        <begin position="3"/>
        <end position="55"/>
    </location>
</feature>
<dbReference type="InterPro" id="IPR000868">
    <property type="entry name" value="Isochorismatase-like_dom"/>
</dbReference>
<comment type="similarity">
    <text evidence="1">Belongs to the isochorismatase family.</text>
</comment>
<comment type="caution">
    <text evidence="3">The sequence shown here is derived from an EMBL/GenBank/DDBJ whole genome shotgun (WGS) entry which is preliminary data.</text>
</comment>